<reference evidence="2" key="1">
    <citation type="journal article" date="2022" name="Nat. Commun.">
        <title>Chromosome evolution and the genetic basis of agronomically important traits in greater yam.</title>
        <authorList>
            <person name="Bredeson J.V."/>
            <person name="Lyons J.B."/>
            <person name="Oniyinde I.O."/>
            <person name="Okereke N.R."/>
            <person name="Kolade O."/>
            <person name="Nnabue I."/>
            <person name="Nwadili C.O."/>
            <person name="Hribova E."/>
            <person name="Parker M."/>
            <person name="Nwogha J."/>
            <person name="Shu S."/>
            <person name="Carlson J."/>
            <person name="Kariba R."/>
            <person name="Muthemba S."/>
            <person name="Knop K."/>
            <person name="Barton G.J."/>
            <person name="Sherwood A.V."/>
            <person name="Lopez-Montes A."/>
            <person name="Asiedu R."/>
            <person name="Jamnadass R."/>
            <person name="Muchugi A."/>
            <person name="Goodstein D."/>
            <person name="Egesi C.N."/>
            <person name="Featherston J."/>
            <person name="Asfaw A."/>
            <person name="Simpson G.G."/>
            <person name="Dolezel J."/>
            <person name="Hendre P.S."/>
            <person name="Van Deynze A."/>
            <person name="Kumar P.L."/>
            <person name="Obidiegwu J.E."/>
            <person name="Bhattacharjee R."/>
            <person name="Rokhsar D.S."/>
        </authorList>
    </citation>
    <scope>NUCLEOTIDE SEQUENCE [LARGE SCALE GENOMIC DNA]</scope>
    <source>
        <strain evidence="2">cv. TDa95/00328</strain>
    </source>
</reference>
<organism evidence="1 2">
    <name type="scientific">Dioscorea alata</name>
    <name type="common">Purple yam</name>
    <dbReference type="NCBI Taxonomy" id="55571"/>
    <lineage>
        <taxon>Eukaryota</taxon>
        <taxon>Viridiplantae</taxon>
        <taxon>Streptophyta</taxon>
        <taxon>Embryophyta</taxon>
        <taxon>Tracheophyta</taxon>
        <taxon>Spermatophyta</taxon>
        <taxon>Magnoliopsida</taxon>
        <taxon>Liliopsida</taxon>
        <taxon>Dioscoreales</taxon>
        <taxon>Dioscoreaceae</taxon>
        <taxon>Dioscorea</taxon>
    </lineage>
</organism>
<gene>
    <name evidence="1" type="ORF">IHE45_05G018200</name>
</gene>
<dbReference type="EMBL" id="CM037015">
    <property type="protein sequence ID" value="KAH7680818.1"/>
    <property type="molecule type" value="Genomic_DNA"/>
</dbReference>
<evidence type="ECO:0000313" key="2">
    <source>
        <dbReference type="Proteomes" id="UP000827976"/>
    </source>
</evidence>
<keyword evidence="2" id="KW-1185">Reference proteome</keyword>
<accession>A0ACB7W074</accession>
<proteinExistence type="predicted"/>
<comment type="caution">
    <text evidence="1">The sequence shown here is derived from an EMBL/GenBank/DDBJ whole genome shotgun (WGS) entry which is preliminary data.</text>
</comment>
<name>A0ACB7W074_DIOAL</name>
<evidence type="ECO:0000313" key="1">
    <source>
        <dbReference type="EMBL" id="KAH7680818.1"/>
    </source>
</evidence>
<sequence length="109" mass="12653">MRTLITKKMKTEKTERMRSCSEMRMERTSSIEFEPLTLTLEQLQFAREAAMCVLSTRTIEEAMEVFTEGMQPVFGVKKEMDLMDLEYDDGESENVGVLRDLRDIVTAPF</sequence>
<protein>
    <submittedName>
        <fullName evidence="1">Uncharacterized protein</fullName>
    </submittedName>
</protein>
<dbReference type="Proteomes" id="UP000827976">
    <property type="component" value="Chromosome 5"/>
</dbReference>